<dbReference type="EMBL" id="BAAAMR010000020">
    <property type="protein sequence ID" value="GAA2134669.1"/>
    <property type="molecule type" value="Genomic_DNA"/>
</dbReference>
<reference evidence="3 4" key="1">
    <citation type="journal article" date="2019" name="Int. J. Syst. Evol. Microbiol.">
        <title>The Global Catalogue of Microorganisms (GCM) 10K type strain sequencing project: providing services to taxonomists for standard genome sequencing and annotation.</title>
        <authorList>
            <consortium name="The Broad Institute Genomics Platform"/>
            <consortium name="The Broad Institute Genome Sequencing Center for Infectious Disease"/>
            <person name="Wu L."/>
            <person name="Ma J."/>
        </authorList>
    </citation>
    <scope>NUCLEOTIDE SEQUENCE [LARGE SCALE GENOMIC DNA]</scope>
    <source>
        <strain evidence="3 4">JCM 13850</strain>
    </source>
</reference>
<evidence type="ECO:0000313" key="4">
    <source>
        <dbReference type="Proteomes" id="UP001501020"/>
    </source>
</evidence>
<keyword evidence="1" id="KW-0175">Coiled coil</keyword>
<protein>
    <submittedName>
        <fullName evidence="3">Uncharacterized protein</fullName>
    </submittedName>
</protein>
<comment type="caution">
    <text evidence="3">The sequence shown here is derived from an EMBL/GenBank/DDBJ whole genome shotgun (WGS) entry which is preliminary data.</text>
</comment>
<gene>
    <name evidence="3" type="ORF">GCM10009727_28590</name>
</gene>
<name>A0ABN2YZY3_9ACTN</name>
<organism evidence="3 4">
    <name type="scientific">Actinomadura napierensis</name>
    <dbReference type="NCBI Taxonomy" id="267854"/>
    <lineage>
        <taxon>Bacteria</taxon>
        <taxon>Bacillati</taxon>
        <taxon>Actinomycetota</taxon>
        <taxon>Actinomycetes</taxon>
        <taxon>Streptosporangiales</taxon>
        <taxon>Thermomonosporaceae</taxon>
        <taxon>Actinomadura</taxon>
    </lineage>
</organism>
<evidence type="ECO:0000256" key="1">
    <source>
        <dbReference type="SAM" id="Coils"/>
    </source>
</evidence>
<proteinExistence type="predicted"/>
<sequence length="76" mass="8516">MTTGRQSHGKIVRLDASRAHGRNGRRRAVGLTEEERQILFAMLAEIAAELDELQDRTAELSMRVTDPESARQSRPA</sequence>
<evidence type="ECO:0000313" key="3">
    <source>
        <dbReference type="EMBL" id="GAA2134669.1"/>
    </source>
</evidence>
<accession>A0ABN2YZY3</accession>
<feature type="coiled-coil region" evidence="1">
    <location>
        <begin position="36"/>
        <end position="63"/>
    </location>
</feature>
<evidence type="ECO:0000256" key="2">
    <source>
        <dbReference type="SAM" id="MobiDB-lite"/>
    </source>
</evidence>
<feature type="region of interest" description="Disordered" evidence="2">
    <location>
        <begin position="1"/>
        <end position="26"/>
    </location>
</feature>
<keyword evidence="4" id="KW-1185">Reference proteome</keyword>
<dbReference type="Proteomes" id="UP001501020">
    <property type="component" value="Unassembled WGS sequence"/>
</dbReference>
<dbReference type="RefSeq" id="WP_344266279.1">
    <property type="nucleotide sequence ID" value="NZ_BAAAMR010000020.1"/>
</dbReference>